<protein>
    <submittedName>
        <fullName evidence="1">Uncharacterized protein</fullName>
    </submittedName>
</protein>
<gene>
    <name evidence="1" type="ORF">C1H46_002243</name>
</gene>
<evidence type="ECO:0000313" key="2">
    <source>
        <dbReference type="Proteomes" id="UP000315295"/>
    </source>
</evidence>
<dbReference type="Proteomes" id="UP000315295">
    <property type="component" value="Unassembled WGS sequence"/>
</dbReference>
<evidence type="ECO:0000313" key="1">
    <source>
        <dbReference type="EMBL" id="TQE12173.1"/>
    </source>
</evidence>
<name>A0A540NNI2_MALBA</name>
<accession>A0A540NNI2</accession>
<dbReference type="EMBL" id="VIEB01000022">
    <property type="protein sequence ID" value="TQE12173.1"/>
    <property type="molecule type" value="Genomic_DNA"/>
</dbReference>
<organism evidence="1 2">
    <name type="scientific">Malus baccata</name>
    <name type="common">Siberian crab apple</name>
    <name type="synonym">Pyrus baccata</name>
    <dbReference type="NCBI Taxonomy" id="106549"/>
    <lineage>
        <taxon>Eukaryota</taxon>
        <taxon>Viridiplantae</taxon>
        <taxon>Streptophyta</taxon>
        <taxon>Embryophyta</taxon>
        <taxon>Tracheophyta</taxon>
        <taxon>Spermatophyta</taxon>
        <taxon>Magnoliopsida</taxon>
        <taxon>eudicotyledons</taxon>
        <taxon>Gunneridae</taxon>
        <taxon>Pentapetalae</taxon>
        <taxon>rosids</taxon>
        <taxon>fabids</taxon>
        <taxon>Rosales</taxon>
        <taxon>Rosaceae</taxon>
        <taxon>Amygdaloideae</taxon>
        <taxon>Maleae</taxon>
        <taxon>Malus</taxon>
    </lineage>
</organism>
<proteinExistence type="predicted"/>
<comment type="caution">
    <text evidence="1">The sequence shown here is derived from an EMBL/GenBank/DDBJ whole genome shotgun (WGS) entry which is preliminary data.</text>
</comment>
<sequence length="240" mass="27083">MSPLFPNAHKQLFFNISEPHVPAVDHEVIGPMMPTSTNNTATPVPTWENLVPVLTANHEDPDFWSHLKANFHITAAWGEWNDFSHALNMPVYHPQSPNPLINIYCPHYDEAVKNVMLKDDHFPSDLPGFGVNMILPWSNEINYVKHGSNGKQHCISGDTEKLMTSGKQPSISGDTVKIISSFFPDDSYHFDPIEIYNVVHFDSDSDCTSIARLIILKKVTRMLRSVLHANMWVVKNIVIG</sequence>
<dbReference type="AlphaFoldDB" id="A0A540NNI2"/>
<reference evidence="1 2" key="1">
    <citation type="journal article" date="2019" name="G3 (Bethesda)">
        <title>Sequencing of a Wild Apple (Malus baccata) Genome Unravels the Differences Between Cultivated and Wild Apple Species Regarding Disease Resistance and Cold Tolerance.</title>
        <authorList>
            <person name="Chen X."/>
        </authorList>
    </citation>
    <scope>NUCLEOTIDE SEQUENCE [LARGE SCALE GENOMIC DNA]</scope>
    <source>
        <strain evidence="2">cv. Shandingzi</strain>
        <tissue evidence="1">Leaves</tissue>
    </source>
</reference>
<keyword evidence="2" id="KW-1185">Reference proteome</keyword>